<keyword evidence="2" id="KW-1185">Reference proteome</keyword>
<dbReference type="Proteomes" id="UP001056610">
    <property type="component" value="Chromosome"/>
</dbReference>
<name>A0ABY4QHM1_9MYCO</name>
<proteinExistence type="predicted"/>
<gene>
    <name evidence="1" type="ORF">M5I08_19905</name>
</gene>
<evidence type="ECO:0000313" key="1">
    <source>
        <dbReference type="EMBL" id="UQX10364.1"/>
    </source>
</evidence>
<dbReference type="RefSeq" id="WP_219070249.1">
    <property type="nucleotide sequence ID" value="NZ_CAJUXY010000081.1"/>
</dbReference>
<accession>A0ABY4QHM1</accession>
<reference evidence="1" key="1">
    <citation type="submission" date="2022-05" db="EMBL/GenBank/DDBJ databases">
        <title>A methanotrophic Mycobacterium dominates a cave microbial ecosystem.</title>
        <authorList>
            <person name="Van Spanning R.J.M."/>
            <person name="Guan Q."/>
            <person name="Melkonian C."/>
            <person name="Gallant J."/>
            <person name="Polerecky L."/>
            <person name="Flot J.-F."/>
            <person name="Brandt B.W."/>
            <person name="Braster M."/>
            <person name="Iturbe Espinoza P."/>
            <person name="Aerts J."/>
            <person name="Meima-Franke M."/>
            <person name="Piersma S.R."/>
            <person name="Bunduc C."/>
            <person name="Ummels R."/>
            <person name="Pain A."/>
            <person name="Fleming E.J."/>
            <person name="van der Wel N."/>
            <person name="Gherman V.D."/>
            <person name="Sarbu S.M."/>
            <person name="Bodelier P.L.E."/>
            <person name="Bitter W."/>
        </authorList>
    </citation>
    <scope>NUCLEOTIDE SEQUENCE</scope>
    <source>
        <strain evidence="1">Sulfur Cave</strain>
    </source>
</reference>
<organism evidence="1 2">
    <name type="scientific">Candidatus Mycobacterium methanotrophicum</name>
    <dbReference type="NCBI Taxonomy" id="2943498"/>
    <lineage>
        <taxon>Bacteria</taxon>
        <taxon>Bacillati</taxon>
        <taxon>Actinomycetota</taxon>
        <taxon>Actinomycetes</taxon>
        <taxon>Mycobacteriales</taxon>
        <taxon>Mycobacteriaceae</taxon>
        <taxon>Mycobacterium</taxon>
    </lineage>
</organism>
<protein>
    <submittedName>
        <fullName evidence="1">Uncharacterized protein</fullName>
    </submittedName>
</protein>
<dbReference type="EMBL" id="CP097320">
    <property type="protein sequence ID" value="UQX10364.1"/>
    <property type="molecule type" value="Genomic_DNA"/>
</dbReference>
<sequence length="105" mass="12167">MHSAGIKVSLSGDYYRRISKPNASFVSEPIAQIAENGVRTTDGVHHELDAVALATDFQAHNYMRRRFRNSWYFADDNHIDPWPFDRKRLTRMLAQPRDDDYILAA</sequence>
<evidence type="ECO:0000313" key="2">
    <source>
        <dbReference type="Proteomes" id="UP001056610"/>
    </source>
</evidence>